<dbReference type="GO" id="GO:0070967">
    <property type="term" value="F:coenzyme F420 binding"/>
    <property type="evidence" value="ECO:0007669"/>
    <property type="project" value="TreeGrafter"/>
</dbReference>
<keyword evidence="1" id="KW-0560">Oxidoreductase</keyword>
<name>A0A839E1M4_9PSEU</name>
<dbReference type="PANTHER" id="PTHR35176:SF1">
    <property type="entry name" value="F420H(2)-DEPENDENT BILIVERDIN REDUCTASE"/>
    <property type="match status" value="1"/>
</dbReference>
<reference evidence="3 4" key="1">
    <citation type="submission" date="2020-07" db="EMBL/GenBank/DDBJ databases">
        <title>Sequencing the genomes of 1000 actinobacteria strains.</title>
        <authorList>
            <person name="Klenk H.-P."/>
        </authorList>
    </citation>
    <scope>NUCLEOTIDE SEQUENCE [LARGE SCALE GENOMIC DNA]</scope>
    <source>
        <strain evidence="3 4">DSM 45975</strain>
    </source>
</reference>
<dbReference type="Pfam" id="PF01243">
    <property type="entry name" value="PNPOx_N"/>
    <property type="match status" value="1"/>
</dbReference>
<keyword evidence="4" id="KW-1185">Reference proteome</keyword>
<evidence type="ECO:0000256" key="1">
    <source>
        <dbReference type="ARBA" id="ARBA00023002"/>
    </source>
</evidence>
<dbReference type="Proteomes" id="UP000569329">
    <property type="component" value="Unassembled WGS sequence"/>
</dbReference>
<dbReference type="PANTHER" id="PTHR35176">
    <property type="entry name" value="HEME OXYGENASE HI_0854-RELATED"/>
    <property type="match status" value="1"/>
</dbReference>
<accession>A0A839E1M4</accession>
<dbReference type="InterPro" id="IPR012349">
    <property type="entry name" value="Split_barrel_FMN-bd"/>
</dbReference>
<dbReference type="GO" id="GO:0005829">
    <property type="term" value="C:cytosol"/>
    <property type="evidence" value="ECO:0007669"/>
    <property type="project" value="TreeGrafter"/>
</dbReference>
<dbReference type="Gene3D" id="2.30.110.10">
    <property type="entry name" value="Electron Transport, Fmn-binding Protein, Chain A"/>
    <property type="match status" value="1"/>
</dbReference>
<protein>
    <submittedName>
        <fullName evidence="3">PPOX class probable F420-dependent enzyme</fullName>
    </submittedName>
</protein>
<dbReference type="GO" id="GO:0016627">
    <property type="term" value="F:oxidoreductase activity, acting on the CH-CH group of donors"/>
    <property type="evidence" value="ECO:0007669"/>
    <property type="project" value="TreeGrafter"/>
</dbReference>
<dbReference type="AlphaFoldDB" id="A0A839E1M4"/>
<proteinExistence type="predicted"/>
<feature type="domain" description="Pyridoxamine 5'-phosphate oxidase N-terminal" evidence="2">
    <location>
        <begin position="7"/>
        <end position="133"/>
    </location>
</feature>
<evidence type="ECO:0000313" key="3">
    <source>
        <dbReference type="EMBL" id="MBA8825615.1"/>
    </source>
</evidence>
<organism evidence="3 4">
    <name type="scientific">Halosaccharopolyspora lacisalsi</name>
    <dbReference type="NCBI Taxonomy" id="1000566"/>
    <lineage>
        <taxon>Bacteria</taxon>
        <taxon>Bacillati</taxon>
        <taxon>Actinomycetota</taxon>
        <taxon>Actinomycetes</taxon>
        <taxon>Pseudonocardiales</taxon>
        <taxon>Pseudonocardiaceae</taxon>
        <taxon>Halosaccharopolyspora</taxon>
    </lineage>
</organism>
<dbReference type="RefSeq" id="WP_182544914.1">
    <property type="nucleotide sequence ID" value="NZ_JACGWZ010000004.1"/>
</dbReference>
<gene>
    <name evidence="3" type="ORF">FHX42_002981</name>
</gene>
<comment type="caution">
    <text evidence="3">The sequence shown here is derived from an EMBL/GenBank/DDBJ whole genome shotgun (WGS) entry which is preliminary data.</text>
</comment>
<sequence length="141" mass="15401">MASITDEKVRGFLEHGTRTGKIGYSATDGRPLTVPVWFVLEADEIVFTTGGDTAKGVSIGRGPRLAMCVDLEEQPYAFVQVQGEAMVSENPDELLRMATVIAARYVGTERAEEFGRRNGVPGELLVRLRPTRVVAEFDITA</sequence>
<dbReference type="SUPFAM" id="SSF50475">
    <property type="entry name" value="FMN-binding split barrel"/>
    <property type="match status" value="1"/>
</dbReference>
<evidence type="ECO:0000313" key="4">
    <source>
        <dbReference type="Proteomes" id="UP000569329"/>
    </source>
</evidence>
<dbReference type="InterPro" id="IPR052019">
    <property type="entry name" value="F420H2_bilvrd_red/Heme_oxyg"/>
</dbReference>
<dbReference type="InterPro" id="IPR019920">
    <property type="entry name" value="F420-binding_dom_put"/>
</dbReference>
<dbReference type="EMBL" id="JACGWZ010000004">
    <property type="protein sequence ID" value="MBA8825615.1"/>
    <property type="molecule type" value="Genomic_DNA"/>
</dbReference>
<evidence type="ECO:0000259" key="2">
    <source>
        <dbReference type="Pfam" id="PF01243"/>
    </source>
</evidence>
<dbReference type="InterPro" id="IPR011576">
    <property type="entry name" value="Pyridox_Oxase_N"/>
</dbReference>
<dbReference type="NCBIfam" id="TIGR03618">
    <property type="entry name" value="Rv1155_F420"/>
    <property type="match status" value="1"/>
</dbReference>